<comment type="caution">
    <text evidence="1">The sequence shown here is derived from an EMBL/GenBank/DDBJ whole genome shotgun (WGS) entry which is preliminary data.</text>
</comment>
<dbReference type="Proteomes" id="UP000824533">
    <property type="component" value="Linkage Group LG12"/>
</dbReference>
<keyword evidence="2" id="KW-1185">Reference proteome</keyword>
<name>A0ACC1CZJ3_9NEOP</name>
<evidence type="ECO:0000313" key="1">
    <source>
        <dbReference type="EMBL" id="KAJ0177006.1"/>
    </source>
</evidence>
<sequence length="476" mass="54897">MNKQGVKVNKTKNGINNALQTKTLQNLPMQWPENLTVLNLSGKYSGNIEATIQFPNLSDLNLSHNNLKVVPDFVLHLKKLQILDLSFNSIEVFDDVPEFCNSIERMDLSKNILIGPPYWVWSQSPKNLCYLNLSNNRCLTKSFENGYLEQLLSYATSLSEIELDNCHLKNKSLKLLSTLSKVKKLTMGNLDFNYLSTNYIIELPCEGLDTLCDIESLNVCNSHIYTINSNINMYKNLIEINLSENSIHYIPNEFCLLTNLEVCVLSRNKLAYLPENIQELTQLRELYVDNNELCMITENLCKLQYLSILDLYDNCINEVPEDLGKKVLEIDLAQNYFEESDDIDYVDKKQKLRLNKETRSDGRKIEVSRPESEYSPNTSDDENFLLSLKDPVNATQKSESSVEDWDSDNDDYWIPHPACNYNRPRSSFLSYVKKKMEEGNFCPIDLHTPSVSEMLSYEMENNPVDPYETEGQFSDY</sequence>
<protein>
    <submittedName>
        <fullName evidence="1">Uncharacterized protein</fullName>
    </submittedName>
</protein>
<accession>A0ACC1CZJ3</accession>
<organism evidence="1 2">
    <name type="scientific">Dendrolimus kikuchii</name>
    <dbReference type="NCBI Taxonomy" id="765133"/>
    <lineage>
        <taxon>Eukaryota</taxon>
        <taxon>Metazoa</taxon>
        <taxon>Ecdysozoa</taxon>
        <taxon>Arthropoda</taxon>
        <taxon>Hexapoda</taxon>
        <taxon>Insecta</taxon>
        <taxon>Pterygota</taxon>
        <taxon>Neoptera</taxon>
        <taxon>Endopterygota</taxon>
        <taxon>Lepidoptera</taxon>
        <taxon>Glossata</taxon>
        <taxon>Ditrysia</taxon>
        <taxon>Bombycoidea</taxon>
        <taxon>Lasiocampidae</taxon>
        <taxon>Dendrolimus</taxon>
    </lineage>
</organism>
<dbReference type="EMBL" id="CM034398">
    <property type="protein sequence ID" value="KAJ0177006.1"/>
    <property type="molecule type" value="Genomic_DNA"/>
</dbReference>
<reference evidence="1 2" key="1">
    <citation type="journal article" date="2021" name="Front. Genet.">
        <title>Chromosome-Level Genome Assembly Reveals Significant Gene Expansion in the Toll and IMD Signaling Pathways of Dendrolimus kikuchii.</title>
        <authorList>
            <person name="Zhou J."/>
            <person name="Wu P."/>
            <person name="Xiong Z."/>
            <person name="Liu N."/>
            <person name="Zhao N."/>
            <person name="Ji M."/>
            <person name="Qiu Y."/>
            <person name="Yang B."/>
        </authorList>
    </citation>
    <scope>NUCLEOTIDE SEQUENCE [LARGE SCALE GENOMIC DNA]</scope>
    <source>
        <strain evidence="1">Ann1</strain>
    </source>
</reference>
<proteinExistence type="predicted"/>
<gene>
    <name evidence="1" type="ORF">K1T71_007015</name>
</gene>
<evidence type="ECO:0000313" key="2">
    <source>
        <dbReference type="Proteomes" id="UP000824533"/>
    </source>
</evidence>